<evidence type="ECO:0000256" key="3">
    <source>
        <dbReference type="ARBA" id="ARBA00022553"/>
    </source>
</evidence>
<evidence type="ECO:0000256" key="9">
    <source>
        <dbReference type="RuleBase" id="RU004020"/>
    </source>
</evidence>
<dbReference type="PANTHER" id="PTHR10015">
    <property type="entry name" value="HEAT SHOCK TRANSCRIPTION FACTOR"/>
    <property type="match status" value="1"/>
</dbReference>
<gene>
    <name evidence="13" type="primary">HSFF</name>
    <name evidence="14" type="ORF">TSPGSL018_13838</name>
    <name evidence="13" type="ORF">TSPGSL018_17484</name>
</gene>
<evidence type="ECO:0000256" key="2">
    <source>
        <dbReference type="ARBA" id="ARBA00011233"/>
    </source>
</evidence>
<dbReference type="EMBL" id="GBEZ01020282">
    <property type="protein sequence ID" value="JAC66375.1"/>
    <property type="molecule type" value="Transcribed_RNA"/>
</dbReference>
<feature type="compositionally biased region" description="Basic and acidic residues" evidence="11">
    <location>
        <begin position="122"/>
        <end position="135"/>
    </location>
</feature>
<evidence type="ECO:0000256" key="11">
    <source>
        <dbReference type="SAM" id="MobiDB-lite"/>
    </source>
</evidence>
<evidence type="ECO:0000256" key="8">
    <source>
        <dbReference type="ARBA" id="ARBA00023242"/>
    </source>
</evidence>
<dbReference type="Gene3D" id="1.10.10.10">
    <property type="entry name" value="Winged helix-like DNA-binding domain superfamily/Winged helix DNA-binding domain"/>
    <property type="match status" value="1"/>
</dbReference>
<evidence type="ECO:0000256" key="5">
    <source>
        <dbReference type="ARBA" id="ARBA00023016"/>
    </source>
</evidence>
<organism evidence="13">
    <name type="scientific">Tetraselmis sp. GSL018</name>
    <dbReference type="NCBI Taxonomy" id="582737"/>
    <lineage>
        <taxon>Eukaryota</taxon>
        <taxon>Viridiplantae</taxon>
        <taxon>Chlorophyta</taxon>
        <taxon>core chlorophytes</taxon>
        <taxon>Chlorodendrophyceae</taxon>
        <taxon>Chlorodendrales</taxon>
        <taxon>Chlorodendraceae</taxon>
        <taxon>Tetraselmis</taxon>
    </lineage>
</organism>
<feature type="region of interest" description="Disordered" evidence="11">
    <location>
        <begin position="247"/>
        <end position="289"/>
    </location>
</feature>
<dbReference type="AlphaFoldDB" id="A0A061QYL5"/>
<keyword evidence="8" id="KW-0539">Nucleus</keyword>
<evidence type="ECO:0000313" key="13">
    <source>
        <dbReference type="EMBL" id="JAC64808.1"/>
    </source>
</evidence>
<dbReference type="PRINTS" id="PR00056">
    <property type="entry name" value="HSFDOMAIN"/>
</dbReference>
<feature type="domain" description="HSF-type DNA-binding" evidence="12">
    <location>
        <begin position="51"/>
        <end position="75"/>
    </location>
</feature>
<keyword evidence="3" id="KW-0597">Phosphoprotein</keyword>
<accession>A0A061QYL5</accession>
<dbReference type="InterPro" id="IPR036390">
    <property type="entry name" value="WH_DNA-bd_sf"/>
</dbReference>
<dbReference type="InterPro" id="IPR036388">
    <property type="entry name" value="WH-like_DNA-bd_sf"/>
</dbReference>
<evidence type="ECO:0000259" key="12">
    <source>
        <dbReference type="PROSITE" id="PS00434"/>
    </source>
</evidence>
<feature type="coiled-coil region" evidence="10">
    <location>
        <begin position="171"/>
        <end position="219"/>
    </location>
</feature>
<comment type="subunit">
    <text evidence="2">Homotrimer.</text>
</comment>
<feature type="compositionally biased region" description="Basic and acidic residues" evidence="11">
    <location>
        <begin position="277"/>
        <end position="289"/>
    </location>
</feature>
<sequence>MSGGNCSVPPPFLTKTYDIVSDPATDDIVSWSEDGRSFTVWKPMEFARDLLPKNFKHNNFSSFVRQLNTYGFRKVNPDLQQFENDQFIRGQRHLLSEIQRRKAPPSTRTSSHTAHHAPPAGNHERVKVERKKHSEGSSPTEEDMKKGLELELIHKRGEAIEVGQYGINDEVASLKRDKNILMMELIRLRQQQQASDQSVRKLTERLNRAEERVSSLMEFLSLAMKNSVMLSSGMAGAAQDFLRMGDMMDDSRDHKRPRKSPDLDNQKIILHQSQRPSQHDVENRRGAEEASAHELANMFENIVKRHSESSQVFSMDVGHRNGVSKRFSRKVCLSRRPRANSMVDGRGLPVSQDGGPGHLSLGNDGVLLEDDVTITSLDEPTSSQPDEKPLQPTVVSFPASQSMVFDSGQPVSTCGWDSSFPPTSSASPLPHQQMYIQAAPGGGVVYMQPGQVSAQQQAAAASLIGQQVGYSQGQGAGTFQLQTVAGGGQAPLVQPGSSMSLGNVASQVAVGGSSGTNSDLSAFYTMANEAFSGAGNADLSVDLMPFNADEYIRNPSGMDEAFMNAWINSKEQMF</sequence>
<dbReference type="PANTHER" id="PTHR10015:SF427">
    <property type="entry name" value="HEAT SHOCK FACTOR PROTEIN"/>
    <property type="match status" value="1"/>
</dbReference>
<evidence type="ECO:0000313" key="14">
    <source>
        <dbReference type="EMBL" id="JAC66375.1"/>
    </source>
</evidence>
<keyword evidence="10" id="KW-0175">Coiled coil</keyword>
<dbReference type="SUPFAM" id="SSF46785">
    <property type="entry name" value="Winged helix' DNA-binding domain"/>
    <property type="match status" value="1"/>
</dbReference>
<dbReference type="GO" id="GO:0005634">
    <property type="term" value="C:nucleus"/>
    <property type="evidence" value="ECO:0007669"/>
    <property type="project" value="UniProtKB-SubCell"/>
</dbReference>
<dbReference type="EMBL" id="GBEZ01021990">
    <property type="protein sequence ID" value="JAC64808.1"/>
    <property type="molecule type" value="Transcribed_RNA"/>
</dbReference>
<dbReference type="GO" id="GO:0003700">
    <property type="term" value="F:DNA-binding transcription factor activity"/>
    <property type="evidence" value="ECO:0007669"/>
    <property type="project" value="InterPro"/>
</dbReference>
<dbReference type="PROSITE" id="PS00434">
    <property type="entry name" value="HSF_DOMAIN"/>
    <property type="match status" value="1"/>
</dbReference>
<evidence type="ECO:0000256" key="10">
    <source>
        <dbReference type="SAM" id="Coils"/>
    </source>
</evidence>
<keyword evidence="5 13" id="KW-0346">Stress response</keyword>
<keyword evidence="7" id="KW-0804">Transcription</keyword>
<reference evidence="13" key="1">
    <citation type="submission" date="2014-05" db="EMBL/GenBank/DDBJ databases">
        <title>The transcriptome of the halophilic microalga Tetraselmis sp. GSL018 isolated from the Great Salt Lake, Utah.</title>
        <authorList>
            <person name="Jinkerson R.E."/>
            <person name="D'Adamo S."/>
            <person name="Posewitz M.C."/>
        </authorList>
    </citation>
    <scope>NUCLEOTIDE SEQUENCE</scope>
    <source>
        <strain evidence="13">GSL018</strain>
    </source>
</reference>
<comment type="similarity">
    <text evidence="9">Belongs to the HSF family.</text>
</comment>
<dbReference type="GO" id="GO:0043565">
    <property type="term" value="F:sequence-specific DNA binding"/>
    <property type="evidence" value="ECO:0007669"/>
    <property type="project" value="InterPro"/>
</dbReference>
<evidence type="ECO:0000256" key="4">
    <source>
        <dbReference type="ARBA" id="ARBA00023015"/>
    </source>
</evidence>
<keyword evidence="4" id="KW-0805">Transcription regulation</keyword>
<name>A0A061QYL5_9CHLO</name>
<dbReference type="Pfam" id="PF00447">
    <property type="entry name" value="HSF_DNA-bind"/>
    <property type="match status" value="1"/>
</dbReference>
<keyword evidence="6" id="KW-0238">DNA-binding</keyword>
<feature type="compositionally biased region" description="Basic and acidic residues" evidence="11">
    <location>
        <begin position="249"/>
        <end position="265"/>
    </location>
</feature>
<dbReference type="FunFam" id="1.10.10.10:FF:000037">
    <property type="entry name" value="Heat stress transcription factor B-4"/>
    <property type="match status" value="1"/>
</dbReference>
<feature type="region of interest" description="Disordered" evidence="11">
    <location>
        <begin position="99"/>
        <end position="145"/>
    </location>
</feature>
<evidence type="ECO:0000256" key="7">
    <source>
        <dbReference type="ARBA" id="ARBA00023163"/>
    </source>
</evidence>
<dbReference type="InterPro" id="IPR000232">
    <property type="entry name" value="HSF_DNA-bd"/>
</dbReference>
<dbReference type="SMART" id="SM00415">
    <property type="entry name" value="HSF"/>
    <property type="match status" value="1"/>
</dbReference>
<feature type="region of interest" description="Disordered" evidence="11">
    <location>
        <begin position="340"/>
        <end position="359"/>
    </location>
</feature>
<protein>
    <submittedName>
        <fullName evidence="13">Heat shock transcription factor, other eukaryote</fullName>
    </submittedName>
</protein>
<comment type="subcellular location">
    <subcellularLocation>
        <location evidence="1">Nucleus</location>
    </subcellularLocation>
</comment>
<evidence type="ECO:0000256" key="6">
    <source>
        <dbReference type="ARBA" id="ARBA00023125"/>
    </source>
</evidence>
<proteinExistence type="inferred from homology"/>
<evidence type="ECO:0000256" key="1">
    <source>
        <dbReference type="ARBA" id="ARBA00004123"/>
    </source>
</evidence>